<evidence type="ECO:0000313" key="3">
    <source>
        <dbReference type="Proteomes" id="UP000177614"/>
    </source>
</evidence>
<keyword evidence="1" id="KW-0812">Transmembrane</keyword>
<organism evidence="2 3">
    <name type="scientific">Candidatus Abawacabacteria bacterium RBG_16_42_10</name>
    <dbReference type="NCBI Taxonomy" id="1817814"/>
    <lineage>
        <taxon>Bacteria</taxon>
        <taxon>Candidatus Abawacaibacteriota</taxon>
    </lineage>
</organism>
<dbReference type="AlphaFoldDB" id="A0A1F4XKD1"/>
<evidence type="ECO:0000313" key="2">
    <source>
        <dbReference type="EMBL" id="OGC82165.1"/>
    </source>
</evidence>
<sequence>MASSDMHELLTEQKTTNELLGKILEQDIHKQHQETRRFWFGLFIHALPFIVIAVLVWYVYQFIGHQVEALQSTVNEIQQSTDISGIKDKIESFFN</sequence>
<dbReference type="Proteomes" id="UP000177614">
    <property type="component" value="Unassembled WGS sequence"/>
</dbReference>
<accession>A0A1F4XKD1</accession>
<name>A0A1F4XKD1_9BACT</name>
<protein>
    <submittedName>
        <fullName evidence="2">Uncharacterized protein</fullName>
    </submittedName>
</protein>
<proteinExistence type="predicted"/>
<dbReference type="EMBL" id="MEWR01000010">
    <property type="protein sequence ID" value="OGC82165.1"/>
    <property type="molecule type" value="Genomic_DNA"/>
</dbReference>
<evidence type="ECO:0000256" key="1">
    <source>
        <dbReference type="SAM" id="Phobius"/>
    </source>
</evidence>
<comment type="caution">
    <text evidence="2">The sequence shown here is derived from an EMBL/GenBank/DDBJ whole genome shotgun (WGS) entry which is preliminary data.</text>
</comment>
<keyword evidence="1" id="KW-0472">Membrane</keyword>
<keyword evidence="1" id="KW-1133">Transmembrane helix</keyword>
<reference evidence="2 3" key="1">
    <citation type="journal article" date="2016" name="Nat. Commun.">
        <title>Thousands of microbial genomes shed light on interconnected biogeochemical processes in an aquifer system.</title>
        <authorList>
            <person name="Anantharaman K."/>
            <person name="Brown C.T."/>
            <person name="Hug L.A."/>
            <person name="Sharon I."/>
            <person name="Castelle C.J."/>
            <person name="Probst A.J."/>
            <person name="Thomas B.C."/>
            <person name="Singh A."/>
            <person name="Wilkins M.J."/>
            <person name="Karaoz U."/>
            <person name="Brodie E.L."/>
            <person name="Williams K.H."/>
            <person name="Hubbard S.S."/>
            <person name="Banfield J.F."/>
        </authorList>
    </citation>
    <scope>NUCLEOTIDE SEQUENCE [LARGE SCALE GENOMIC DNA]</scope>
</reference>
<gene>
    <name evidence="2" type="ORF">A2V81_01540</name>
</gene>
<feature type="transmembrane region" description="Helical" evidence="1">
    <location>
        <begin position="38"/>
        <end position="60"/>
    </location>
</feature>